<dbReference type="PROSITE" id="PS51184">
    <property type="entry name" value="JMJC"/>
    <property type="match status" value="1"/>
</dbReference>
<keyword evidence="2" id="KW-0963">Cytoplasm</keyword>
<gene>
    <name evidence="6" type="primary">LOC105360965</name>
</gene>
<dbReference type="GeneID" id="105360965"/>
<dbReference type="PANTHER" id="PTHR12461">
    <property type="entry name" value="HYPOXIA-INDUCIBLE FACTOR 1 ALPHA INHIBITOR-RELATED"/>
    <property type="match status" value="1"/>
</dbReference>
<evidence type="ECO:0000259" key="4">
    <source>
        <dbReference type="PROSITE" id="PS51184"/>
    </source>
</evidence>
<dbReference type="KEGG" id="csol:105360965"/>
<evidence type="ECO:0000313" key="5">
    <source>
        <dbReference type="Proteomes" id="UP000695007"/>
    </source>
</evidence>
<dbReference type="SMART" id="SM00558">
    <property type="entry name" value="JmjC"/>
    <property type="match status" value="1"/>
</dbReference>
<accession>A0AAJ6YDZ8</accession>
<dbReference type="CTD" id="79663"/>
<reference evidence="6" key="1">
    <citation type="submission" date="2025-08" db="UniProtKB">
        <authorList>
            <consortium name="RefSeq"/>
        </authorList>
    </citation>
    <scope>IDENTIFICATION</scope>
</reference>
<proteinExistence type="predicted"/>
<dbReference type="InterPro" id="IPR003347">
    <property type="entry name" value="JmjC_dom"/>
</dbReference>
<protein>
    <submittedName>
        <fullName evidence="6">HSPB1-associated protein 1 homolog</fullName>
    </submittedName>
</protein>
<evidence type="ECO:0000313" key="6">
    <source>
        <dbReference type="RefSeq" id="XP_011496313.1"/>
    </source>
</evidence>
<name>A0AAJ6YDZ8_9HYME</name>
<dbReference type="InterPro" id="IPR041667">
    <property type="entry name" value="Cupin_8"/>
</dbReference>
<comment type="function">
    <text evidence="3">May play a role in cellular stress response.</text>
</comment>
<organism evidence="5 6">
    <name type="scientific">Ceratosolen solmsi marchali</name>
    <dbReference type="NCBI Taxonomy" id="326594"/>
    <lineage>
        <taxon>Eukaryota</taxon>
        <taxon>Metazoa</taxon>
        <taxon>Ecdysozoa</taxon>
        <taxon>Arthropoda</taxon>
        <taxon>Hexapoda</taxon>
        <taxon>Insecta</taxon>
        <taxon>Pterygota</taxon>
        <taxon>Neoptera</taxon>
        <taxon>Endopterygota</taxon>
        <taxon>Hymenoptera</taxon>
        <taxon>Apocrita</taxon>
        <taxon>Proctotrupomorpha</taxon>
        <taxon>Chalcidoidea</taxon>
        <taxon>Agaonidae</taxon>
        <taxon>Agaoninae</taxon>
        <taxon>Ceratosolen</taxon>
    </lineage>
</organism>
<comment type="subcellular location">
    <subcellularLocation>
        <location evidence="1">Cytoplasm</location>
    </subcellularLocation>
</comment>
<dbReference type="PANTHER" id="PTHR12461:SF43">
    <property type="entry name" value="HSPB1-ASSOCIATED PROTEIN 1"/>
    <property type="match status" value="1"/>
</dbReference>
<dbReference type="GO" id="GO:0005737">
    <property type="term" value="C:cytoplasm"/>
    <property type="evidence" value="ECO:0007669"/>
    <property type="project" value="UniProtKB-SubCell"/>
</dbReference>
<dbReference type="Pfam" id="PF13621">
    <property type="entry name" value="Cupin_8"/>
    <property type="match status" value="1"/>
</dbReference>
<feature type="domain" description="JmjC" evidence="4">
    <location>
        <begin position="93"/>
        <end position="256"/>
    </location>
</feature>
<evidence type="ECO:0000256" key="1">
    <source>
        <dbReference type="ARBA" id="ARBA00004496"/>
    </source>
</evidence>
<dbReference type="Proteomes" id="UP000695007">
    <property type="component" value="Unplaced"/>
</dbReference>
<dbReference type="AlphaFoldDB" id="A0AAJ6YDZ8"/>
<dbReference type="Gene3D" id="2.60.120.650">
    <property type="entry name" value="Cupin"/>
    <property type="match status" value="1"/>
</dbReference>
<dbReference type="RefSeq" id="XP_011496313.1">
    <property type="nucleotide sequence ID" value="XM_011498011.1"/>
</dbReference>
<sequence>MFKLDELCEINEPIVLKNVLCNAQEFSNWKLLNWSLEDLANKSGDLKLPFRVGKNIKTINPQWEVETPIEYKTIKEFLKDVTEPNDLSKWYYFDYKHINQWFQEKPEILKSFDWQQFKLELDGTDSTIWIGSKGAHTNCHRDTYGCNLIAQIHGRKLWLLFSPECSNSMQPTRIPYEESTIYSKYNFFTPNELVIEAISNLSGSVKMIILEPKDVLFVPKGWWHYVESLDTSLSVNVWLPVKEDCITRLQETLVHLVMNTMGNSIPKTINQLESNFSESIQFVKTSLKECQELKKCTLESLQKRQKLNLITTDFLDYLKIKYANYIKILPDLTSENINDFITKNNITKIDDINLKDNIVETNDFSNSFISEAVIDAFCHPSVILKISQILVKKLENNL</sequence>
<dbReference type="SUPFAM" id="SSF51197">
    <property type="entry name" value="Clavaminate synthase-like"/>
    <property type="match status" value="1"/>
</dbReference>
<evidence type="ECO:0000256" key="2">
    <source>
        <dbReference type="ARBA" id="ARBA00022490"/>
    </source>
</evidence>
<keyword evidence="5" id="KW-1185">Reference proteome</keyword>
<evidence type="ECO:0000256" key="3">
    <source>
        <dbReference type="ARBA" id="ARBA00037342"/>
    </source>
</evidence>